<feature type="signal peptide" evidence="1">
    <location>
        <begin position="1"/>
        <end position="22"/>
    </location>
</feature>
<protein>
    <submittedName>
        <fullName evidence="3">Secreted protein</fullName>
    </submittedName>
</protein>
<dbReference type="Proteomes" id="UP000025227">
    <property type="component" value="Unplaced"/>
</dbReference>
<proteinExistence type="predicted"/>
<keyword evidence="1" id="KW-0732">Signal</keyword>
<evidence type="ECO:0000256" key="1">
    <source>
        <dbReference type="SAM" id="SignalP"/>
    </source>
</evidence>
<feature type="chain" id="PRO_5029524187" evidence="1">
    <location>
        <begin position="23"/>
        <end position="50"/>
    </location>
</feature>
<reference evidence="3" key="1">
    <citation type="submission" date="2020-12" db="UniProtKB">
        <authorList>
            <consortium name="WormBaseParasite"/>
        </authorList>
    </citation>
    <scope>IDENTIFICATION</scope>
    <source>
        <strain evidence="3">MHco3</strain>
    </source>
</reference>
<sequence>MMRPRNSLVVIALILQVDPSHPCIFSNYCRPYNSGNMLGFYLFRHLPPRK</sequence>
<accession>A0A7I4YNH1</accession>
<evidence type="ECO:0000313" key="2">
    <source>
        <dbReference type="Proteomes" id="UP000025227"/>
    </source>
</evidence>
<name>A0A7I4YNH1_HAECO</name>
<dbReference type="WBParaSite" id="HCON_00124268-00001">
    <property type="protein sequence ID" value="HCON_00124268-00001"/>
    <property type="gene ID" value="HCON_00124268"/>
</dbReference>
<evidence type="ECO:0000313" key="3">
    <source>
        <dbReference type="WBParaSite" id="HCON_00124268-00001"/>
    </source>
</evidence>
<keyword evidence="2" id="KW-1185">Reference proteome</keyword>
<dbReference type="AlphaFoldDB" id="A0A7I4YNH1"/>
<organism evidence="2 3">
    <name type="scientific">Haemonchus contortus</name>
    <name type="common">Barber pole worm</name>
    <dbReference type="NCBI Taxonomy" id="6289"/>
    <lineage>
        <taxon>Eukaryota</taxon>
        <taxon>Metazoa</taxon>
        <taxon>Ecdysozoa</taxon>
        <taxon>Nematoda</taxon>
        <taxon>Chromadorea</taxon>
        <taxon>Rhabditida</taxon>
        <taxon>Rhabditina</taxon>
        <taxon>Rhabditomorpha</taxon>
        <taxon>Strongyloidea</taxon>
        <taxon>Trichostrongylidae</taxon>
        <taxon>Haemonchus</taxon>
    </lineage>
</organism>